<evidence type="ECO:0000313" key="3">
    <source>
        <dbReference type="Proteomes" id="UP001498398"/>
    </source>
</evidence>
<accession>A0ABR1JUP5</accession>
<comment type="caution">
    <text evidence="2">The sequence shown here is derived from an EMBL/GenBank/DDBJ whole genome shotgun (WGS) entry which is preliminary data.</text>
</comment>
<feature type="region of interest" description="Disordered" evidence="1">
    <location>
        <begin position="1"/>
        <end position="91"/>
    </location>
</feature>
<name>A0ABR1JUP5_9AGAR</name>
<proteinExistence type="predicted"/>
<protein>
    <submittedName>
        <fullName evidence="2">Uncharacterized protein</fullName>
    </submittedName>
</protein>
<dbReference type="EMBL" id="JBANRG010000006">
    <property type="protein sequence ID" value="KAK7465404.1"/>
    <property type="molecule type" value="Genomic_DNA"/>
</dbReference>
<feature type="region of interest" description="Disordered" evidence="1">
    <location>
        <begin position="284"/>
        <end position="318"/>
    </location>
</feature>
<keyword evidence="3" id="KW-1185">Reference proteome</keyword>
<evidence type="ECO:0000256" key="1">
    <source>
        <dbReference type="SAM" id="MobiDB-lite"/>
    </source>
</evidence>
<gene>
    <name evidence="2" type="ORF">VKT23_005382</name>
</gene>
<organism evidence="2 3">
    <name type="scientific">Marasmiellus scandens</name>
    <dbReference type="NCBI Taxonomy" id="2682957"/>
    <lineage>
        <taxon>Eukaryota</taxon>
        <taxon>Fungi</taxon>
        <taxon>Dikarya</taxon>
        <taxon>Basidiomycota</taxon>
        <taxon>Agaricomycotina</taxon>
        <taxon>Agaricomycetes</taxon>
        <taxon>Agaricomycetidae</taxon>
        <taxon>Agaricales</taxon>
        <taxon>Marasmiineae</taxon>
        <taxon>Omphalotaceae</taxon>
        <taxon>Marasmiellus</taxon>
    </lineage>
</organism>
<evidence type="ECO:0000313" key="2">
    <source>
        <dbReference type="EMBL" id="KAK7465404.1"/>
    </source>
</evidence>
<feature type="compositionally biased region" description="Basic and acidic residues" evidence="1">
    <location>
        <begin position="68"/>
        <end position="77"/>
    </location>
</feature>
<sequence length="318" mass="34813">MNWFSKSKADNPVSQRSQETRPDSKNLAQENSPPNLHHLLGGPTPHDRSLAEFYAQPLDPPVQAEALDSVREDEHKSPTSPDPELFFDPFDGSLLGMLATPDVPQPTSEGPLGDAVAKNEDLWSHLSKVLHLQSRIAASHLEMENIGSGLDFGGGMVKSKAMRATPKRWEANAGKSALDGEDEGVDADVEADEEEKNREREEEFAHLAYQFEERKGRIDKIMVELDDLSRALTDFHALQAPQIDLSRQNSLSTAPPSPLMASPPLRPIVPVSIPTASAPATFDTIITTTSGPPERVLGSTRMVESPRSMPDSSIRKFP</sequence>
<reference evidence="2 3" key="1">
    <citation type="submission" date="2024-01" db="EMBL/GenBank/DDBJ databases">
        <title>A draft genome for the cacao thread blight pathogen Marasmiellus scandens.</title>
        <authorList>
            <person name="Baruah I.K."/>
            <person name="Leung J."/>
            <person name="Bukari Y."/>
            <person name="Amoako-Attah I."/>
            <person name="Meinhardt L.W."/>
            <person name="Bailey B.A."/>
            <person name="Cohen S.P."/>
        </authorList>
    </citation>
    <scope>NUCLEOTIDE SEQUENCE [LARGE SCALE GENOMIC DNA]</scope>
    <source>
        <strain evidence="2 3">GH-19</strain>
    </source>
</reference>
<dbReference type="Proteomes" id="UP001498398">
    <property type="component" value="Unassembled WGS sequence"/>
</dbReference>